<feature type="region of interest" description="Disordered" evidence="1">
    <location>
        <begin position="83"/>
        <end position="132"/>
    </location>
</feature>
<feature type="compositionally biased region" description="Basic residues" evidence="1">
    <location>
        <begin position="108"/>
        <end position="132"/>
    </location>
</feature>
<feature type="region of interest" description="Disordered" evidence="1">
    <location>
        <begin position="57"/>
        <end position="76"/>
    </location>
</feature>
<name>A0A1D8MK16_9VIRU</name>
<organism evidence="3">
    <name type="scientific">uncultured virus</name>
    <dbReference type="NCBI Taxonomy" id="340016"/>
    <lineage>
        <taxon>Viruses</taxon>
        <taxon>environmental samples</taxon>
    </lineage>
</organism>
<sequence>MASRSAYRSRSAFDDPTGADSAFNSGRAIGSYVRKRDFLEAFKDIAKTAIPDYWRQQKAKGIGQSPKRRKPVSVIPGAMVRYGKKRSRSASVGSSKRRKRSMSSGGRKAVRFSRSRSRSRPRSKSFRRRLKGMRKRFRARKRYVYSSKGKVRSFMRNIALNSCASPINLTTEYCFTLANLGTNLQNKCSWLAQQAVAPGVLDTVLAACSNDVITNVPPQYKGYLERVAMSMQLKNASNHRTDVTVYKLYARRDMPAGFADLLGLNPAFLQNAFTNVTQSASAARLKAYNEHGADPFESQLTSFFKIKKVLRKFMEPGDFFTIVQKVKHRVVSKAQFGIQITNSSIGSAWDHLKKFGPIILIRAQGPIVHDEVKGAPPVTDSVLNAYDVTAGSYAVDIFFKRHYRLWGSDVVASTNVPAYGMTTLALPNAITLANEKTYEAVRPDDDQPAY</sequence>
<feature type="region of interest" description="Disordered" evidence="1">
    <location>
        <begin position="1"/>
        <end position="26"/>
    </location>
</feature>
<evidence type="ECO:0000256" key="1">
    <source>
        <dbReference type="SAM" id="MobiDB-lite"/>
    </source>
</evidence>
<dbReference type="EMBL" id="KX259399">
    <property type="protein sequence ID" value="AOV86223.1"/>
    <property type="molecule type" value="Genomic_DNA"/>
</dbReference>
<reference evidence="3" key="1">
    <citation type="submission" date="2016-05" db="EMBL/GenBank/DDBJ databases">
        <title>Viral Hybridization Blurs Taxonomic Lines in a Wastewater Treatment Plant.</title>
        <authorList>
            <person name="Pearson V.M.M."/>
            <person name="Caudle S.B."/>
            <person name="Rokyta D.R."/>
        </authorList>
    </citation>
    <scope>NUCLEOTIDE SEQUENCE</scope>
    <source>
        <strain evidence="3">Wastewater_Circular_Virus_FL37</strain>
        <strain evidence="2">Wastewater_Circular_Virus_FL6</strain>
    </source>
</reference>
<feature type="compositionally biased region" description="Low complexity" evidence="1">
    <location>
        <begin position="1"/>
        <end position="10"/>
    </location>
</feature>
<dbReference type="EMBL" id="KX259430">
    <property type="protein sequence ID" value="AOV86284.1"/>
    <property type="molecule type" value="Genomic_DNA"/>
</dbReference>
<evidence type="ECO:0000313" key="3">
    <source>
        <dbReference type="EMBL" id="AOV86284.1"/>
    </source>
</evidence>
<evidence type="ECO:0000313" key="2">
    <source>
        <dbReference type="EMBL" id="AOV86223.1"/>
    </source>
</evidence>
<protein>
    <submittedName>
        <fullName evidence="3">Hypothetical capsid protein</fullName>
    </submittedName>
</protein>
<accession>A0A1D8MK16</accession>
<proteinExistence type="predicted"/>